<dbReference type="NCBIfam" id="NF006562">
    <property type="entry name" value="PRK09065.1"/>
    <property type="match status" value="1"/>
</dbReference>
<dbReference type="InterPro" id="IPR029062">
    <property type="entry name" value="Class_I_gatase-like"/>
</dbReference>
<dbReference type="EMBL" id="FOYW01000003">
    <property type="protein sequence ID" value="SFR83102.1"/>
    <property type="molecule type" value="Genomic_DNA"/>
</dbReference>
<dbReference type="Proteomes" id="UP000198644">
    <property type="component" value="Unassembled WGS sequence"/>
</dbReference>
<name>A0A1I6JVU9_9GAMM</name>
<dbReference type="GO" id="GO:0005829">
    <property type="term" value="C:cytosol"/>
    <property type="evidence" value="ECO:0007669"/>
    <property type="project" value="TreeGrafter"/>
</dbReference>
<keyword evidence="3" id="KW-1185">Reference proteome</keyword>
<evidence type="ECO:0000313" key="2">
    <source>
        <dbReference type="EMBL" id="SFR83102.1"/>
    </source>
</evidence>
<gene>
    <name evidence="2" type="ORF">SAMN05216203_3370</name>
</gene>
<dbReference type="InterPro" id="IPR017926">
    <property type="entry name" value="GATASE"/>
</dbReference>
<dbReference type="SUPFAM" id="SSF52317">
    <property type="entry name" value="Class I glutamine amidotransferase-like"/>
    <property type="match status" value="1"/>
</dbReference>
<dbReference type="Gene3D" id="3.40.50.880">
    <property type="match status" value="1"/>
</dbReference>
<dbReference type="RefSeq" id="WP_092015890.1">
    <property type="nucleotide sequence ID" value="NZ_FOYW01000003.1"/>
</dbReference>
<protein>
    <submittedName>
        <fullName evidence="2">GMP synthase (Glutamine-hydrolysing)</fullName>
    </submittedName>
</protein>
<reference evidence="3" key="1">
    <citation type="submission" date="2016-10" db="EMBL/GenBank/DDBJ databases">
        <authorList>
            <person name="Varghese N."/>
            <person name="Submissions S."/>
        </authorList>
    </citation>
    <scope>NUCLEOTIDE SEQUENCE [LARGE SCALE GENOMIC DNA]</scope>
    <source>
        <strain evidence="3">CGMCC 1.9167</strain>
    </source>
</reference>
<feature type="domain" description="Glutamine amidotransferase" evidence="1">
    <location>
        <begin position="51"/>
        <end position="189"/>
    </location>
</feature>
<proteinExistence type="predicted"/>
<dbReference type="PANTHER" id="PTHR42695">
    <property type="entry name" value="GLUTAMINE AMIDOTRANSFERASE YLR126C-RELATED"/>
    <property type="match status" value="1"/>
</dbReference>
<dbReference type="Pfam" id="PF00117">
    <property type="entry name" value="GATase"/>
    <property type="match status" value="1"/>
</dbReference>
<organism evidence="2 3">
    <name type="scientific">Marinobacter daqiaonensis</name>
    <dbReference type="NCBI Taxonomy" id="650891"/>
    <lineage>
        <taxon>Bacteria</taxon>
        <taxon>Pseudomonadati</taxon>
        <taxon>Pseudomonadota</taxon>
        <taxon>Gammaproteobacteria</taxon>
        <taxon>Pseudomonadales</taxon>
        <taxon>Marinobacteraceae</taxon>
        <taxon>Marinobacter</taxon>
    </lineage>
</organism>
<dbReference type="STRING" id="650891.SAMN05216203_3370"/>
<dbReference type="InterPro" id="IPR044992">
    <property type="entry name" value="ChyE-like"/>
</dbReference>
<dbReference type="OrthoDB" id="9813383at2"/>
<evidence type="ECO:0000259" key="1">
    <source>
        <dbReference type="Pfam" id="PF00117"/>
    </source>
</evidence>
<evidence type="ECO:0000313" key="3">
    <source>
        <dbReference type="Proteomes" id="UP000198644"/>
    </source>
</evidence>
<dbReference type="CDD" id="cd01741">
    <property type="entry name" value="GATase1_1"/>
    <property type="match status" value="1"/>
</dbReference>
<dbReference type="AlphaFoldDB" id="A0A1I6JVU9"/>
<accession>A0A1I6JVU9</accession>
<sequence length="242" mass="26459">MTRLLILKTGSTYPEIRDHFGDFESWFLRELADSREAMTVDVSAGEDPGQPADWRGIIVTGSPAMVTDRESWSEKTAAWLRAAVNESVPVLGVCYGHQLLAHGMGGEVGYRPKGRESGTFEVQLTPAGDSDPLFGQLPARFPAHLTHAQSVLTLPEDAVLLACSPGERYQAFRIGQHAWGVQFHPEFNAEIMRAYLGIQAPRLQDEGQDAEALLAAVGETPVAAGLIQRFVEYVDRVGEGLR</sequence>
<dbReference type="PROSITE" id="PS51273">
    <property type="entry name" value="GATASE_TYPE_1"/>
    <property type="match status" value="1"/>
</dbReference>
<dbReference type="PANTHER" id="PTHR42695:SF5">
    <property type="entry name" value="GLUTAMINE AMIDOTRANSFERASE YLR126C-RELATED"/>
    <property type="match status" value="1"/>
</dbReference>